<dbReference type="CDD" id="cd11056">
    <property type="entry name" value="CYP6-like"/>
    <property type="match status" value="1"/>
</dbReference>
<reference evidence="15" key="1">
    <citation type="submission" date="2022-03" db="EMBL/GenBank/DDBJ databases">
        <authorList>
            <person name="Sayadi A."/>
        </authorList>
    </citation>
    <scope>NUCLEOTIDE SEQUENCE</scope>
</reference>
<dbReference type="PANTHER" id="PTHR24292:SF54">
    <property type="entry name" value="CYP9F3-RELATED"/>
    <property type="match status" value="1"/>
</dbReference>
<dbReference type="PROSITE" id="PS00086">
    <property type="entry name" value="CYTOCHROME_P450"/>
    <property type="match status" value="1"/>
</dbReference>
<sequence>MLIFLITLLTIGFGAYFFLKHRYTYWERRGVKQTDAKWIFGDTFRQFFMRETAADQMKRLHDLYPNDRYTGGYQMVVPTFMVRDPDLIKSICVKDFDHFSNHRTFVPEDVDPLFAKNLFALKDQRWREMRAVLSPSFTSSKMRNMFLLMSDCAEKFAKFFMSRTRYGEVIEVNMKDTLTRYTNDVIATCAFGIEVDSLNNPDNSFYTMGKRATDFSSLGRRLKFMGYFLVPWLFRIFNISFFEEDIKQFFYKLVDETIRMREEKGIVRPDMINLMMEARKGKASKIDADEKALDSGFSVVQESNITNGKLSTPIKITNEDIASQVMIFFFGGFDSTASTMCFFAHELIENPDVQSKLREEIMETKAQCNGKLTYEALLKMKYMDMVTSETLRKWPLAVFTDRVCTKPYTIQPAKPGEKPVHLSVGQHLLFPVYGIHHYYKYYPHPERFDPERFSDENKDKINPYSYLPFGLGPRNCIGNRFALLEMKAVFFHLLSHFELVPTEKTQIPLKLSQASINPQAERGFWMGFKKLEN</sequence>
<dbReference type="SUPFAM" id="SSF48264">
    <property type="entry name" value="Cytochrome P450"/>
    <property type="match status" value="1"/>
</dbReference>
<dbReference type="PRINTS" id="PR00385">
    <property type="entry name" value="P450"/>
</dbReference>
<comment type="caution">
    <text evidence="15">The sequence shown here is derived from an EMBL/GenBank/DDBJ whole genome shotgun (WGS) entry which is preliminary data.</text>
</comment>
<dbReference type="GO" id="GO:0005789">
    <property type="term" value="C:endoplasmic reticulum membrane"/>
    <property type="evidence" value="ECO:0007669"/>
    <property type="project" value="UniProtKB-SubCell"/>
</dbReference>
<keyword evidence="9 14" id="KW-0560">Oxidoreductase</keyword>
<keyword evidence="11 14" id="KW-0503">Monooxygenase</keyword>
<keyword evidence="16" id="KW-1185">Reference proteome</keyword>
<dbReference type="GO" id="GO:0004497">
    <property type="term" value="F:monooxygenase activity"/>
    <property type="evidence" value="ECO:0007669"/>
    <property type="project" value="UniProtKB-KW"/>
</dbReference>
<evidence type="ECO:0000256" key="11">
    <source>
        <dbReference type="ARBA" id="ARBA00023033"/>
    </source>
</evidence>
<dbReference type="GO" id="GO:0020037">
    <property type="term" value="F:heme binding"/>
    <property type="evidence" value="ECO:0007669"/>
    <property type="project" value="InterPro"/>
</dbReference>
<evidence type="ECO:0000313" key="16">
    <source>
        <dbReference type="Proteomes" id="UP001152888"/>
    </source>
</evidence>
<dbReference type="InterPro" id="IPR002401">
    <property type="entry name" value="Cyt_P450_E_grp-I"/>
</dbReference>
<comment type="subcellular location">
    <subcellularLocation>
        <location evidence="3">Endoplasmic reticulum membrane</location>
        <topology evidence="3">Peripheral membrane protein</topology>
    </subcellularLocation>
    <subcellularLocation>
        <location evidence="2">Microsome membrane</location>
        <topology evidence="2">Peripheral membrane protein</topology>
    </subcellularLocation>
</comment>
<keyword evidence="12" id="KW-0472">Membrane</keyword>
<evidence type="ECO:0000256" key="14">
    <source>
        <dbReference type="RuleBase" id="RU000461"/>
    </source>
</evidence>
<name>A0A9P0KHJ3_ACAOB</name>
<evidence type="ECO:0008006" key="17">
    <source>
        <dbReference type="Google" id="ProtNLM"/>
    </source>
</evidence>
<dbReference type="InterPro" id="IPR050476">
    <property type="entry name" value="Insect_CytP450_Detox"/>
</dbReference>
<dbReference type="GO" id="GO:0005506">
    <property type="term" value="F:iron ion binding"/>
    <property type="evidence" value="ECO:0007669"/>
    <property type="project" value="InterPro"/>
</dbReference>
<protein>
    <recommendedName>
        <fullName evidence="17">Cytochrome P450</fullName>
    </recommendedName>
</protein>
<dbReference type="OrthoDB" id="2789670at2759"/>
<dbReference type="GO" id="GO:0016705">
    <property type="term" value="F:oxidoreductase activity, acting on paired donors, with incorporation or reduction of molecular oxygen"/>
    <property type="evidence" value="ECO:0007669"/>
    <property type="project" value="InterPro"/>
</dbReference>
<evidence type="ECO:0000256" key="6">
    <source>
        <dbReference type="ARBA" id="ARBA00022723"/>
    </source>
</evidence>
<dbReference type="Proteomes" id="UP001152888">
    <property type="component" value="Unassembled WGS sequence"/>
</dbReference>
<evidence type="ECO:0000256" key="12">
    <source>
        <dbReference type="ARBA" id="ARBA00023136"/>
    </source>
</evidence>
<gene>
    <name evidence="15" type="ORF">ACAOBT_LOCUS11342</name>
</gene>
<comment type="cofactor">
    <cofactor evidence="1 13">
        <name>heme</name>
        <dbReference type="ChEBI" id="CHEBI:30413"/>
    </cofactor>
</comment>
<keyword evidence="8" id="KW-0492">Microsome</keyword>
<feature type="binding site" description="axial binding residue" evidence="13">
    <location>
        <position position="476"/>
    </location>
    <ligand>
        <name>heme</name>
        <dbReference type="ChEBI" id="CHEBI:30413"/>
    </ligand>
    <ligandPart>
        <name>Fe</name>
        <dbReference type="ChEBI" id="CHEBI:18248"/>
    </ligandPart>
</feature>
<dbReference type="FunFam" id="1.10.630.10:FF:000042">
    <property type="entry name" value="Cytochrome P450"/>
    <property type="match status" value="1"/>
</dbReference>
<evidence type="ECO:0000256" key="10">
    <source>
        <dbReference type="ARBA" id="ARBA00023004"/>
    </source>
</evidence>
<dbReference type="InterPro" id="IPR036396">
    <property type="entry name" value="Cyt_P450_sf"/>
</dbReference>
<evidence type="ECO:0000256" key="7">
    <source>
        <dbReference type="ARBA" id="ARBA00022824"/>
    </source>
</evidence>
<keyword evidence="6 13" id="KW-0479">Metal-binding</keyword>
<dbReference type="InterPro" id="IPR001128">
    <property type="entry name" value="Cyt_P450"/>
</dbReference>
<evidence type="ECO:0000256" key="2">
    <source>
        <dbReference type="ARBA" id="ARBA00004174"/>
    </source>
</evidence>
<dbReference type="EMBL" id="CAKOFQ010006830">
    <property type="protein sequence ID" value="CAH1974890.1"/>
    <property type="molecule type" value="Genomic_DNA"/>
</dbReference>
<keyword evidence="7" id="KW-0256">Endoplasmic reticulum</keyword>
<dbReference type="Pfam" id="PF00067">
    <property type="entry name" value="p450"/>
    <property type="match status" value="1"/>
</dbReference>
<accession>A0A9P0KHJ3</accession>
<evidence type="ECO:0000256" key="3">
    <source>
        <dbReference type="ARBA" id="ARBA00004406"/>
    </source>
</evidence>
<organism evidence="15 16">
    <name type="scientific">Acanthoscelides obtectus</name>
    <name type="common">Bean weevil</name>
    <name type="synonym">Bruchus obtectus</name>
    <dbReference type="NCBI Taxonomy" id="200917"/>
    <lineage>
        <taxon>Eukaryota</taxon>
        <taxon>Metazoa</taxon>
        <taxon>Ecdysozoa</taxon>
        <taxon>Arthropoda</taxon>
        <taxon>Hexapoda</taxon>
        <taxon>Insecta</taxon>
        <taxon>Pterygota</taxon>
        <taxon>Neoptera</taxon>
        <taxon>Endopterygota</taxon>
        <taxon>Coleoptera</taxon>
        <taxon>Polyphaga</taxon>
        <taxon>Cucujiformia</taxon>
        <taxon>Chrysomeloidea</taxon>
        <taxon>Chrysomelidae</taxon>
        <taxon>Bruchinae</taxon>
        <taxon>Bruchini</taxon>
        <taxon>Acanthoscelides</taxon>
    </lineage>
</organism>
<evidence type="ECO:0000256" key="5">
    <source>
        <dbReference type="ARBA" id="ARBA00022617"/>
    </source>
</evidence>
<evidence type="ECO:0000256" key="1">
    <source>
        <dbReference type="ARBA" id="ARBA00001971"/>
    </source>
</evidence>
<dbReference type="PANTHER" id="PTHR24292">
    <property type="entry name" value="CYTOCHROME P450"/>
    <property type="match status" value="1"/>
</dbReference>
<keyword evidence="5 13" id="KW-0349">Heme</keyword>
<dbReference type="AlphaFoldDB" id="A0A9P0KHJ3"/>
<keyword evidence="10 13" id="KW-0408">Iron</keyword>
<evidence type="ECO:0000256" key="4">
    <source>
        <dbReference type="ARBA" id="ARBA00010617"/>
    </source>
</evidence>
<evidence type="ECO:0000256" key="13">
    <source>
        <dbReference type="PIRSR" id="PIRSR602401-1"/>
    </source>
</evidence>
<evidence type="ECO:0000256" key="8">
    <source>
        <dbReference type="ARBA" id="ARBA00022848"/>
    </source>
</evidence>
<dbReference type="PRINTS" id="PR00463">
    <property type="entry name" value="EP450I"/>
</dbReference>
<evidence type="ECO:0000256" key="9">
    <source>
        <dbReference type="ARBA" id="ARBA00023002"/>
    </source>
</evidence>
<dbReference type="InterPro" id="IPR017972">
    <property type="entry name" value="Cyt_P450_CS"/>
</dbReference>
<dbReference type="Gene3D" id="1.10.630.10">
    <property type="entry name" value="Cytochrome P450"/>
    <property type="match status" value="1"/>
</dbReference>
<proteinExistence type="inferred from homology"/>
<evidence type="ECO:0000313" key="15">
    <source>
        <dbReference type="EMBL" id="CAH1974890.1"/>
    </source>
</evidence>
<comment type="similarity">
    <text evidence="4 14">Belongs to the cytochrome P450 family.</text>
</comment>